<evidence type="ECO:0000256" key="2">
    <source>
        <dbReference type="ARBA" id="ARBA00061115"/>
    </source>
</evidence>
<dbReference type="CDD" id="cd11528">
    <property type="entry name" value="NTP-PPase_MazG_Nterm"/>
    <property type="match status" value="1"/>
</dbReference>
<dbReference type="NCBIfam" id="NF007113">
    <property type="entry name" value="PRK09562.1"/>
    <property type="match status" value="1"/>
</dbReference>
<evidence type="ECO:0000256" key="1">
    <source>
        <dbReference type="ARBA" id="ARBA00052141"/>
    </source>
</evidence>
<dbReference type="GO" id="GO:0006950">
    <property type="term" value="P:response to stress"/>
    <property type="evidence" value="ECO:0007669"/>
    <property type="project" value="UniProtKB-ARBA"/>
</dbReference>
<dbReference type="GO" id="GO:0046081">
    <property type="term" value="P:dUTP catabolic process"/>
    <property type="evidence" value="ECO:0007669"/>
    <property type="project" value="TreeGrafter"/>
</dbReference>
<dbReference type="GO" id="GO:0046047">
    <property type="term" value="P:TTP catabolic process"/>
    <property type="evidence" value="ECO:0007669"/>
    <property type="project" value="TreeGrafter"/>
</dbReference>
<feature type="domain" description="NTP pyrophosphohydrolase MazG-like" evidence="5">
    <location>
        <begin position="164"/>
        <end position="223"/>
    </location>
</feature>
<dbReference type="InterPro" id="IPR048011">
    <property type="entry name" value="NTP-PPase_MazG-like_C"/>
</dbReference>
<dbReference type="AlphaFoldDB" id="A0A5M6ZMF2"/>
<dbReference type="PANTHER" id="PTHR30522">
    <property type="entry name" value="NUCLEOSIDE TRIPHOSPHATE PYROPHOSPHOHYDROLASE"/>
    <property type="match status" value="1"/>
</dbReference>
<dbReference type="InterPro" id="IPR004518">
    <property type="entry name" value="MazG-like_dom"/>
</dbReference>
<dbReference type="RefSeq" id="WP_150022521.1">
    <property type="nucleotide sequence ID" value="NZ_VWOJ01000001.1"/>
</dbReference>
<dbReference type="InterPro" id="IPR011551">
    <property type="entry name" value="NTP_PyrPHydrolase_MazG"/>
</dbReference>
<name>A0A5M6ZMF2_9PROT</name>
<comment type="similarity">
    <text evidence="2">Belongs to the nucleoside triphosphate pyrophosphohydrolase family.</text>
</comment>
<sequence>MERLLSVMEALRDPDGGCAWDLEQDFASIAPYTLEEAYEVCDAIARGDMGDLREELGDLLLQVVFHSQMAEEAGHFRFEDVAEAITDKMIRRHPHVFAGASVRDAAEQTRAWEVQKAEERAGKSNEDNSLLANIPLALPALVRAEKLTKRAARVGFDWPSAERVFDKLDEELAEVREALAAGDQDHVAEELGDLLFVIANLARKLGADPEAALRAANAKFERRFRQIEDALEGQGKTCAEASLDEMEALWLAAKRTERKG</sequence>
<proteinExistence type="inferred from homology"/>
<evidence type="ECO:0000256" key="3">
    <source>
        <dbReference type="ARBA" id="ARBA00066372"/>
    </source>
</evidence>
<dbReference type="Gene3D" id="1.10.287.1080">
    <property type="entry name" value="MazG-like"/>
    <property type="match status" value="2"/>
</dbReference>
<dbReference type="InterPro" id="IPR048015">
    <property type="entry name" value="NTP-PPase_MazG-like_N"/>
</dbReference>
<dbReference type="CDD" id="cd11529">
    <property type="entry name" value="NTP-PPase_MazG_Cterm"/>
    <property type="match status" value="1"/>
</dbReference>
<reference evidence="6 7" key="1">
    <citation type="submission" date="2019-09" db="EMBL/GenBank/DDBJ databases">
        <authorList>
            <person name="Kevbrin V."/>
            <person name="Grouzdev D.S."/>
        </authorList>
    </citation>
    <scope>NUCLEOTIDE SEQUENCE [LARGE SCALE GENOMIC DNA]</scope>
    <source>
        <strain evidence="6 7">G-192</strain>
    </source>
</reference>
<organism evidence="6 7">
    <name type="scientific">Alkalicaulis satelles</name>
    <dbReference type="NCBI Taxonomy" id="2609175"/>
    <lineage>
        <taxon>Bacteria</taxon>
        <taxon>Pseudomonadati</taxon>
        <taxon>Pseudomonadota</taxon>
        <taxon>Alphaproteobacteria</taxon>
        <taxon>Maricaulales</taxon>
        <taxon>Maricaulaceae</taxon>
        <taxon>Alkalicaulis</taxon>
    </lineage>
</organism>
<comment type="catalytic activity">
    <reaction evidence="1">
        <text>ATP + H2O = AMP + diphosphate + H(+)</text>
        <dbReference type="Rhea" id="RHEA:14245"/>
        <dbReference type="ChEBI" id="CHEBI:15377"/>
        <dbReference type="ChEBI" id="CHEBI:15378"/>
        <dbReference type="ChEBI" id="CHEBI:30616"/>
        <dbReference type="ChEBI" id="CHEBI:33019"/>
        <dbReference type="ChEBI" id="CHEBI:456215"/>
        <dbReference type="EC" id="3.6.1.8"/>
    </reaction>
</comment>
<dbReference type="PANTHER" id="PTHR30522:SF0">
    <property type="entry name" value="NUCLEOSIDE TRIPHOSPHATE PYROPHOSPHOHYDROLASE"/>
    <property type="match status" value="1"/>
</dbReference>
<dbReference type="GO" id="GO:0046076">
    <property type="term" value="P:dTTP catabolic process"/>
    <property type="evidence" value="ECO:0007669"/>
    <property type="project" value="TreeGrafter"/>
</dbReference>
<dbReference type="Pfam" id="PF03819">
    <property type="entry name" value="MazG"/>
    <property type="match status" value="2"/>
</dbReference>
<evidence type="ECO:0000313" key="7">
    <source>
        <dbReference type="Proteomes" id="UP000325122"/>
    </source>
</evidence>
<protein>
    <recommendedName>
        <fullName evidence="4">Nucleoside triphosphate pyrophosphohydrolase</fullName>
        <ecNumber evidence="3">3.6.1.8</ecNumber>
    </recommendedName>
</protein>
<dbReference type="EC" id="3.6.1.8" evidence="3"/>
<evidence type="ECO:0000259" key="5">
    <source>
        <dbReference type="Pfam" id="PF03819"/>
    </source>
</evidence>
<dbReference type="NCBIfam" id="TIGR00444">
    <property type="entry name" value="mazG"/>
    <property type="match status" value="1"/>
</dbReference>
<dbReference type="FunFam" id="1.10.287.1080:FF:000003">
    <property type="entry name" value="Nucleoside triphosphate pyrophosphohydrolase"/>
    <property type="match status" value="1"/>
</dbReference>
<comment type="caution">
    <text evidence="6">The sequence shown here is derived from an EMBL/GenBank/DDBJ whole genome shotgun (WGS) entry which is preliminary data.</text>
</comment>
<dbReference type="Proteomes" id="UP000325122">
    <property type="component" value="Unassembled WGS sequence"/>
</dbReference>
<dbReference type="GO" id="GO:0046052">
    <property type="term" value="P:UTP catabolic process"/>
    <property type="evidence" value="ECO:0007669"/>
    <property type="project" value="TreeGrafter"/>
</dbReference>
<keyword evidence="7" id="KW-1185">Reference proteome</keyword>
<dbReference type="GO" id="GO:0006203">
    <property type="term" value="P:dGTP catabolic process"/>
    <property type="evidence" value="ECO:0007669"/>
    <property type="project" value="TreeGrafter"/>
</dbReference>
<gene>
    <name evidence="6" type="primary">mazG</name>
    <name evidence="6" type="ORF">F1654_01910</name>
</gene>
<keyword evidence="6" id="KW-0378">Hydrolase</keyword>
<dbReference type="EMBL" id="VWOJ01000001">
    <property type="protein sequence ID" value="KAA5805490.1"/>
    <property type="molecule type" value="Genomic_DNA"/>
</dbReference>
<evidence type="ECO:0000256" key="4">
    <source>
        <dbReference type="ARBA" id="ARBA00074799"/>
    </source>
</evidence>
<accession>A0A5M6ZMF2</accession>
<feature type="domain" description="NTP pyrophosphohydrolase MazG-like" evidence="5">
    <location>
        <begin position="24"/>
        <end position="97"/>
    </location>
</feature>
<dbReference type="GO" id="GO:0046061">
    <property type="term" value="P:dATP catabolic process"/>
    <property type="evidence" value="ECO:0007669"/>
    <property type="project" value="TreeGrafter"/>
</dbReference>
<dbReference type="SUPFAM" id="SSF101386">
    <property type="entry name" value="all-alpha NTP pyrophosphatases"/>
    <property type="match status" value="2"/>
</dbReference>
<dbReference type="FunFam" id="1.10.287.1080:FF:000001">
    <property type="entry name" value="Nucleoside triphosphate pyrophosphohydrolase"/>
    <property type="match status" value="1"/>
</dbReference>
<dbReference type="GO" id="GO:0047693">
    <property type="term" value="F:ATP diphosphatase activity"/>
    <property type="evidence" value="ECO:0007669"/>
    <property type="project" value="UniProtKB-EC"/>
</dbReference>
<evidence type="ECO:0000313" key="6">
    <source>
        <dbReference type="EMBL" id="KAA5805490.1"/>
    </source>
</evidence>